<evidence type="ECO:0000313" key="2">
    <source>
        <dbReference type="EMBL" id="CDM26171.1"/>
    </source>
</evidence>
<dbReference type="PATRIC" id="fig|1201294.9.peg.2549"/>
<evidence type="ECO:0000256" key="1">
    <source>
        <dbReference type="SAM" id="MobiDB-lite"/>
    </source>
</evidence>
<keyword evidence="3" id="KW-1185">Reference proteome</keyword>
<feature type="compositionally biased region" description="Polar residues" evidence="1">
    <location>
        <begin position="62"/>
        <end position="73"/>
    </location>
</feature>
<name>W6PR01_METBM</name>
<sequence>MTLACPGATPGHHHVLPRSGDGGFVPRAGRGRAPSPAPTPQGDSHHGPLPGASRGKIHPTGVGTSTWTRTGGQQNLIIRNRCTSGPFHLILVVPVRGGLPSHAKPRRTRRVPIGRSDTDFASSRLRALRVR</sequence>
<dbReference type="EMBL" id="HE964772">
    <property type="protein sequence ID" value="CDM26171.1"/>
    <property type="molecule type" value="Genomic_DNA"/>
</dbReference>
<dbReference type="Proteomes" id="UP000009007">
    <property type="component" value="Chromosome I"/>
</dbReference>
<dbReference type="HOGENOM" id="CLU_1922778_0_0_2"/>
<protein>
    <submittedName>
        <fullName evidence="2">Uncharacterized protein</fullName>
    </submittedName>
</protein>
<reference evidence="3" key="1">
    <citation type="journal article" date="2012" name="J. Bacteriol.">
        <title>Complete genome sequence of the hydrogenotrophic, methanogenic archaeon Methanoculleus bourgensis strain MS2T, isolated from a sewage sludge digester.</title>
        <authorList>
            <person name="Maus I."/>
            <person name="Wibberg D."/>
            <person name="Stantscheff R."/>
            <person name="Eikmeyer F.G."/>
            <person name="Seffner A."/>
            <person name="Boelter J."/>
            <person name="Szczepanowski R."/>
            <person name="Blom J."/>
            <person name="Jaenicke S."/>
            <person name="Konig H."/>
            <person name="Puhler A."/>
            <person name="Schluter A."/>
        </authorList>
    </citation>
    <scope>NUCLEOTIDE SEQUENCE [LARGE SCALE GENOMIC DNA]</scope>
    <source>
        <strain evidence="3">ATCC 43281 / DSM 3045 / OCM 15 / MS2</strain>
    </source>
</reference>
<dbReference type="STRING" id="1201294.BN140_3062"/>
<organism evidence="2 3">
    <name type="scientific">Methanoculleus bourgensis (strain ATCC 43281 / DSM 3045 / OCM 15 / MS2)</name>
    <name type="common">Methanogenium bourgense</name>
    <dbReference type="NCBI Taxonomy" id="1201294"/>
    <lineage>
        <taxon>Archaea</taxon>
        <taxon>Methanobacteriati</taxon>
        <taxon>Methanobacteriota</taxon>
        <taxon>Stenosarchaea group</taxon>
        <taxon>Methanomicrobia</taxon>
        <taxon>Methanomicrobiales</taxon>
        <taxon>Methanomicrobiaceae</taxon>
        <taxon>Methanoculleus</taxon>
    </lineage>
</organism>
<accession>W6PR01</accession>
<proteinExistence type="predicted"/>
<evidence type="ECO:0000313" key="3">
    <source>
        <dbReference type="Proteomes" id="UP000009007"/>
    </source>
</evidence>
<feature type="region of interest" description="Disordered" evidence="1">
    <location>
        <begin position="1"/>
        <end position="73"/>
    </location>
</feature>
<dbReference type="AlphaFoldDB" id="W6PR01"/>
<dbReference type="KEGG" id="mbg:BN140_3062"/>
<gene>
    <name evidence="2" type="ordered locus">BN140_3062</name>
</gene>